<evidence type="ECO:0000259" key="3">
    <source>
        <dbReference type="Pfam" id="PF00188"/>
    </source>
</evidence>
<feature type="chain" id="PRO_5046094181" evidence="2">
    <location>
        <begin position="24"/>
        <end position="311"/>
    </location>
</feature>
<dbReference type="Gene3D" id="3.40.33.10">
    <property type="entry name" value="CAP"/>
    <property type="match status" value="1"/>
</dbReference>
<evidence type="ECO:0000313" key="5">
    <source>
        <dbReference type="Proteomes" id="UP001212803"/>
    </source>
</evidence>
<evidence type="ECO:0000313" key="4">
    <source>
        <dbReference type="EMBL" id="WBL37038.1"/>
    </source>
</evidence>
<name>A0ABY7MCA0_9CHLR</name>
<proteinExistence type="predicted"/>
<dbReference type="RefSeq" id="WP_270057552.1">
    <property type="nucleotide sequence ID" value="NZ_CP115149.1"/>
</dbReference>
<feature type="signal peptide" evidence="2">
    <location>
        <begin position="1"/>
        <end position="23"/>
    </location>
</feature>
<feature type="compositionally biased region" description="Pro residues" evidence="1">
    <location>
        <begin position="205"/>
        <end position="221"/>
    </location>
</feature>
<dbReference type="SUPFAM" id="SSF55797">
    <property type="entry name" value="PR-1-like"/>
    <property type="match status" value="1"/>
</dbReference>
<gene>
    <name evidence="4" type="ORF">O0235_05590</name>
</gene>
<feature type="region of interest" description="Disordered" evidence="1">
    <location>
        <begin position="176"/>
        <end position="229"/>
    </location>
</feature>
<dbReference type="Pfam" id="PF00188">
    <property type="entry name" value="CAP"/>
    <property type="match status" value="1"/>
</dbReference>
<reference evidence="4 5" key="1">
    <citation type="journal article" date="2023" name="ISME J.">
        <title>Thermophilic Dehalococcoidia with unusual traits shed light on an unexpected past.</title>
        <authorList>
            <person name="Palmer M."/>
            <person name="Covington J.K."/>
            <person name="Zhou E.M."/>
            <person name="Thomas S.C."/>
            <person name="Habib N."/>
            <person name="Seymour C.O."/>
            <person name="Lai D."/>
            <person name="Johnston J."/>
            <person name="Hashimi A."/>
            <person name="Jiao J.Y."/>
            <person name="Muok A.R."/>
            <person name="Liu L."/>
            <person name="Xian W.D."/>
            <person name="Zhi X.Y."/>
            <person name="Li M.M."/>
            <person name="Silva L.P."/>
            <person name="Bowen B.P."/>
            <person name="Louie K."/>
            <person name="Briegel A."/>
            <person name="Pett-Ridge J."/>
            <person name="Weber P.K."/>
            <person name="Tocheva E.I."/>
            <person name="Woyke T."/>
            <person name="Northen T.R."/>
            <person name="Mayali X."/>
            <person name="Li W.J."/>
            <person name="Hedlund B.P."/>
        </authorList>
    </citation>
    <scope>NUCLEOTIDE SEQUENCE [LARGE SCALE GENOMIC DNA]</scope>
    <source>
        <strain evidence="4 5">YIM 72310</strain>
    </source>
</reference>
<feature type="compositionally biased region" description="Pro residues" evidence="1">
    <location>
        <begin position="176"/>
        <end position="197"/>
    </location>
</feature>
<keyword evidence="2" id="KW-0732">Signal</keyword>
<keyword evidence="5" id="KW-1185">Reference proteome</keyword>
<accession>A0ABY7MCA0</accession>
<evidence type="ECO:0000256" key="1">
    <source>
        <dbReference type="SAM" id="MobiDB-lite"/>
    </source>
</evidence>
<dbReference type="PANTHER" id="PTHR31157:SF1">
    <property type="entry name" value="SCP DOMAIN-CONTAINING PROTEIN"/>
    <property type="match status" value="1"/>
</dbReference>
<dbReference type="CDD" id="cd05379">
    <property type="entry name" value="CAP_bacterial"/>
    <property type="match status" value="1"/>
</dbReference>
<sequence length="311" mass="31932">MLLRALTLAAVITAAAALPLAGAHRSAAALTNCDVPDSAVALDADEQAFIQLLNDYRAQNGLQPVAVDTALSRAAAWMSIDLAGRAGLDHTDSLGRSPWKRMPDCGAASPGGENLAAGTPLASPAAVLQAWKGSPGHNAIMLGKDFTLVGVARHTAPGSKFGVYWTLTFGYGRPAAQPPAPAATPTPVPPTPAPTRPAPTATPTAVPPTAAPTRPAQPPAPAGGQAQAQSHTVTFPAGVTTFTWSGSPAPVDQLFASAGTALRGVYAYDAAAGRWLRWSPRLHPRLNTITHIQPGVRYWLVAASPVTLSLP</sequence>
<organism evidence="4 5">
    <name type="scientific">Tepidiforma flava</name>
    <dbReference type="NCBI Taxonomy" id="3004094"/>
    <lineage>
        <taxon>Bacteria</taxon>
        <taxon>Bacillati</taxon>
        <taxon>Chloroflexota</taxon>
        <taxon>Tepidiformia</taxon>
        <taxon>Tepidiformales</taxon>
        <taxon>Tepidiformaceae</taxon>
        <taxon>Tepidiforma</taxon>
    </lineage>
</organism>
<dbReference type="Proteomes" id="UP001212803">
    <property type="component" value="Chromosome"/>
</dbReference>
<evidence type="ECO:0000256" key="2">
    <source>
        <dbReference type="SAM" id="SignalP"/>
    </source>
</evidence>
<dbReference type="InterPro" id="IPR014044">
    <property type="entry name" value="CAP_dom"/>
</dbReference>
<feature type="domain" description="SCP" evidence="3">
    <location>
        <begin position="51"/>
        <end position="169"/>
    </location>
</feature>
<protein>
    <submittedName>
        <fullName evidence="4">CAP domain-containing protein</fullName>
    </submittedName>
</protein>
<dbReference type="PANTHER" id="PTHR31157">
    <property type="entry name" value="SCP DOMAIN-CONTAINING PROTEIN"/>
    <property type="match status" value="1"/>
</dbReference>
<dbReference type="InterPro" id="IPR035940">
    <property type="entry name" value="CAP_sf"/>
</dbReference>
<dbReference type="EMBL" id="CP115149">
    <property type="protein sequence ID" value="WBL37038.1"/>
    <property type="molecule type" value="Genomic_DNA"/>
</dbReference>